<accession>A0ABU1W3V6</accession>
<organism evidence="1 2">
    <name type="scientific">Rheinheimera soli</name>
    <dbReference type="NCBI Taxonomy" id="443616"/>
    <lineage>
        <taxon>Bacteria</taxon>
        <taxon>Pseudomonadati</taxon>
        <taxon>Pseudomonadota</taxon>
        <taxon>Gammaproteobacteria</taxon>
        <taxon>Chromatiales</taxon>
        <taxon>Chromatiaceae</taxon>
        <taxon>Rheinheimera</taxon>
    </lineage>
</organism>
<name>A0ABU1W3V6_9GAMM</name>
<dbReference type="EMBL" id="JAVDWR010000015">
    <property type="protein sequence ID" value="MDR7122408.1"/>
    <property type="molecule type" value="Genomic_DNA"/>
</dbReference>
<dbReference type="Proteomes" id="UP001257909">
    <property type="component" value="Unassembled WGS sequence"/>
</dbReference>
<reference evidence="1 2" key="1">
    <citation type="submission" date="2023-07" db="EMBL/GenBank/DDBJ databases">
        <title>Sorghum-associated microbial communities from plants grown in Nebraska, USA.</title>
        <authorList>
            <person name="Schachtman D."/>
        </authorList>
    </citation>
    <scope>NUCLEOTIDE SEQUENCE [LARGE SCALE GENOMIC DNA]</scope>
    <source>
        <strain evidence="1 2">4138</strain>
    </source>
</reference>
<keyword evidence="2" id="KW-1185">Reference proteome</keyword>
<comment type="caution">
    <text evidence="1">The sequence shown here is derived from an EMBL/GenBank/DDBJ whole genome shotgun (WGS) entry which is preliminary data.</text>
</comment>
<protein>
    <submittedName>
        <fullName evidence="1">Uncharacterized protein</fullName>
    </submittedName>
</protein>
<sequence>MRQGRSAGGVSYTSQNLCQASDLNLFIKLTTDLLP</sequence>
<evidence type="ECO:0000313" key="1">
    <source>
        <dbReference type="EMBL" id="MDR7122408.1"/>
    </source>
</evidence>
<proteinExistence type="predicted"/>
<gene>
    <name evidence="1" type="ORF">J2W69_003367</name>
</gene>
<evidence type="ECO:0000313" key="2">
    <source>
        <dbReference type="Proteomes" id="UP001257909"/>
    </source>
</evidence>